<organism evidence="1 2">
    <name type="scientific">Tetrapyrgos nigripes</name>
    <dbReference type="NCBI Taxonomy" id="182062"/>
    <lineage>
        <taxon>Eukaryota</taxon>
        <taxon>Fungi</taxon>
        <taxon>Dikarya</taxon>
        <taxon>Basidiomycota</taxon>
        <taxon>Agaricomycotina</taxon>
        <taxon>Agaricomycetes</taxon>
        <taxon>Agaricomycetidae</taxon>
        <taxon>Agaricales</taxon>
        <taxon>Marasmiineae</taxon>
        <taxon>Marasmiaceae</taxon>
        <taxon>Tetrapyrgos</taxon>
    </lineage>
</organism>
<reference evidence="1 2" key="1">
    <citation type="journal article" date="2020" name="ISME J.">
        <title>Uncovering the hidden diversity of litter-decomposition mechanisms in mushroom-forming fungi.</title>
        <authorList>
            <person name="Floudas D."/>
            <person name="Bentzer J."/>
            <person name="Ahren D."/>
            <person name="Johansson T."/>
            <person name="Persson P."/>
            <person name="Tunlid A."/>
        </authorList>
    </citation>
    <scope>NUCLEOTIDE SEQUENCE [LARGE SCALE GENOMIC DNA]</scope>
    <source>
        <strain evidence="1 2">CBS 291.85</strain>
    </source>
</reference>
<dbReference type="SUPFAM" id="SSF54928">
    <property type="entry name" value="RNA-binding domain, RBD"/>
    <property type="match status" value="2"/>
</dbReference>
<dbReference type="AlphaFoldDB" id="A0A8H5GJN0"/>
<dbReference type="EMBL" id="JAACJM010000024">
    <property type="protein sequence ID" value="KAF5366268.1"/>
    <property type="molecule type" value="Genomic_DNA"/>
</dbReference>
<dbReference type="InterPro" id="IPR035979">
    <property type="entry name" value="RBD_domain_sf"/>
</dbReference>
<dbReference type="GO" id="GO:0003676">
    <property type="term" value="F:nucleic acid binding"/>
    <property type="evidence" value="ECO:0007669"/>
    <property type="project" value="InterPro"/>
</dbReference>
<dbReference type="InterPro" id="IPR012677">
    <property type="entry name" value="Nucleotide-bd_a/b_plait_sf"/>
</dbReference>
<dbReference type="OrthoDB" id="3026661at2759"/>
<dbReference type="Proteomes" id="UP000559256">
    <property type="component" value="Unassembled WGS sequence"/>
</dbReference>
<name>A0A8H5GJN0_9AGAR</name>
<dbReference type="Gene3D" id="3.30.70.330">
    <property type="match status" value="2"/>
</dbReference>
<evidence type="ECO:0000313" key="2">
    <source>
        <dbReference type="Proteomes" id="UP000559256"/>
    </source>
</evidence>
<proteinExistence type="predicted"/>
<protein>
    <recommendedName>
        <fullName evidence="3">RRM domain-containing protein</fullName>
    </recommendedName>
</protein>
<keyword evidence="2" id="KW-1185">Reference proteome</keyword>
<evidence type="ECO:0000313" key="1">
    <source>
        <dbReference type="EMBL" id="KAF5366268.1"/>
    </source>
</evidence>
<gene>
    <name evidence="1" type="ORF">D9758_005807</name>
</gene>
<sequence>MPAVLGIDVDAPRLCMTLLQNLHQPAHSPFFSLFPKPTTSKCLNGFARSIASEAAKPQWVTRCIRVKNLPSTFTVAKLVTLKGFGRPIESVIILPDSSEREIRYLQNGGAALAVKAAREGDVVLDGQKLEVKLWTPQPLPVEIIAAVALRSASQILWLQPPEHFKTEAALEQEVKRFGEVESIWIDESKGRAQVTFGDIRAAMKACKSLLSEKAWEGCTVSFYSQQERIYPREDGSKHQGHPHTVYLSHLPPNLASQQLSKSLKDVLDWKYGEPLMRLFINEDGAFLTFRNSDAAKNFYDTYEPAGSTQKSWHRPKPPLLCQVAAANLGATRTLCIVNFDVQRIWPGRIRVDFSKFGGIVRTEVDAKNRLGFVEFMDILDACKAIEYIRENKGDFSIYAGSKIGFWHNTRPRFGRSLQPKFLLRYMEFGGTTSLSSPIEELQSKPGSLFSLTL</sequence>
<accession>A0A8H5GJN0</accession>
<comment type="caution">
    <text evidence="1">The sequence shown here is derived from an EMBL/GenBank/DDBJ whole genome shotgun (WGS) entry which is preliminary data.</text>
</comment>
<evidence type="ECO:0008006" key="3">
    <source>
        <dbReference type="Google" id="ProtNLM"/>
    </source>
</evidence>